<proteinExistence type="predicted"/>
<dbReference type="GO" id="GO:0005102">
    <property type="term" value="F:signaling receptor binding"/>
    <property type="evidence" value="ECO:0007669"/>
    <property type="project" value="TreeGrafter"/>
</dbReference>
<dbReference type="InterPro" id="IPR001846">
    <property type="entry name" value="VWF_type-D"/>
</dbReference>
<dbReference type="Gene3D" id="2.10.25.10">
    <property type="entry name" value="Laminin"/>
    <property type="match status" value="1"/>
</dbReference>
<dbReference type="GO" id="GO:0005576">
    <property type="term" value="C:extracellular region"/>
    <property type="evidence" value="ECO:0007669"/>
    <property type="project" value="TreeGrafter"/>
</dbReference>
<name>A0A0B7BV63_9EUPU</name>
<dbReference type="PROSITE" id="PS50026">
    <property type="entry name" value="EGF_3"/>
    <property type="match status" value="1"/>
</dbReference>
<dbReference type="InterPro" id="IPR058727">
    <property type="entry name" value="Helical_Vwde"/>
</dbReference>
<reference evidence="7" key="1">
    <citation type="submission" date="2014-12" db="EMBL/GenBank/DDBJ databases">
        <title>Insight into the proteome of Arion vulgaris.</title>
        <authorList>
            <person name="Aradska J."/>
            <person name="Bulat T."/>
            <person name="Smidak R."/>
            <person name="Sarate P."/>
            <person name="Gangsoo J."/>
            <person name="Sialana F."/>
            <person name="Bilban M."/>
            <person name="Lubec G."/>
        </authorList>
    </citation>
    <scope>NUCLEOTIDE SEQUENCE</scope>
    <source>
        <tissue evidence="7">Skin</tissue>
    </source>
</reference>
<sequence>NTASVILYMRTVSTMKLLLRVLYLVLLSALSYGQEPNSAGLDPCLPTQHNILQDSYRSTGYDLRATDTPKCDDKLKSGWYRFQDLNGAPITIPTTCPGRNRCGTVAPYWMNGTLPSVADNIISVQLCTKMKDDAAALCCAEPEKIVMKNCGNFYVYDLFPTMDCQRGFCAGNIIRCTVDQRSLTGFAPCTDRYPVLEGLPVLQGPLVYPDQKFEFRCRVTYNVPIDDGHRFEIAWTFNGNPDPNIQPTILADTQREAVLSGEQMKGHLNKDIGCQVRTFYIDTQDDKSPMRTTNTIFLGVKEQPELIGPTVRNNNKAFDFQCKVNFNSGDTDQQIEVVWLFDGVQDPTIVRRVLTGQDRIATLKGSALKNHINKNVQCQARLIFANGIQTEIRPSNRFFFGIKVNPGSLNINVQDTEKELTVTSTIPVVCNEGQDCCLTYKLSSSRKFVVTLKDTCKLKICSKDWDPDRKQAVFKITVVPFRNDVSSGNKQTTLSFESITLTGSGPYIDILKNHKPTPVPITVKLQAGYTCSLTGDPHVIGFDYPHTYHFYHVGEYTAYEVNDRHFEVQVKTWKCWRVSCICGVIVRERNSIIRVNGCARPGYAHLASLDIPYSLDKGTTVLRSTNGCNIGILLPSGSEVKIDLGGMAMNVYIKTPAFDINKARGVCGTNDGNKGNDFTHRDGRITVPCRNPGGCIPNDFINSWSVAGKNSFFVTTPTKKPSLATTNYCPCDAGNADTCSSTQHPKNTANVCNGCPQITDKIQVRTQGLGTANIIPASSGKQWSDETNAVDEVFFQEELNFAEMMNTRVKRMSDDAFSNNEFLSSDESASNTIPNKRLTRAEKITRDQARDRCNNSIQTSQLYNKCQDMENLFENTLTDCIEDIMLGGTNDMLDSAISSFTTSCQITMAKDMKYYNENEDGSVVLKSEFTDDVCPIECRKHGECDGKGKCLCKAGWEGDTCHIETGKGPQIILTTSDSMCQAEDKICNSVDLMVTNINIFDKLQCQVFTLDAMDEKNNKPDIKPALNEASPI</sequence>
<keyword evidence="3" id="KW-0245">EGF-like domain</keyword>
<evidence type="ECO:0000256" key="3">
    <source>
        <dbReference type="PROSITE-ProRule" id="PRU00076"/>
    </source>
</evidence>
<accession>A0A0B7BV63</accession>
<dbReference type="AlphaFoldDB" id="A0A0B7BV63"/>
<dbReference type="PROSITE" id="PS51233">
    <property type="entry name" value="VWFD"/>
    <property type="match status" value="1"/>
</dbReference>
<feature type="non-terminal residue" evidence="7">
    <location>
        <position position="1"/>
    </location>
</feature>
<protein>
    <recommendedName>
        <fullName evidence="8">VWFD domain-containing protein</fullName>
    </recommendedName>
</protein>
<evidence type="ECO:0000259" key="6">
    <source>
        <dbReference type="PROSITE" id="PS51233"/>
    </source>
</evidence>
<dbReference type="PANTHER" id="PTHR14949:SF54">
    <property type="entry name" value="VWFD DOMAIN-CONTAINING PROTEIN"/>
    <property type="match status" value="1"/>
</dbReference>
<feature type="chain" id="PRO_5002124867" description="VWFD domain-containing protein" evidence="4">
    <location>
        <begin position="34"/>
        <end position="1032"/>
    </location>
</feature>
<feature type="domain" description="VWFD" evidence="6">
    <location>
        <begin position="529"/>
        <end position="712"/>
    </location>
</feature>
<evidence type="ECO:0000256" key="1">
    <source>
        <dbReference type="ARBA" id="ARBA00022729"/>
    </source>
</evidence>
<dbReference type="SMART" id="SM00216">
    <property type="entry name" value="VWD"/>
    <property type="match status" value="1"/>
</dbReference>
<feature type="non-terminal residue" evidence="7">
    <location>
        <position position="1032"/>
    </location>
</feature>
<keyword evidence="1 4" id="KW-0732">Signal</keyword>
<dbReference type="GO" id="GO:0009986">
    <property type="term" value="C:cell surface"/>
    <property type="evidence" value="ECO:0007669"/>
    <property type="project" value="TreeGrafter"/>
</dbReference>
<feature type="disulfide bond" evidence="3">
    <location>
        <begin position="934"/>
        <end position="944"/>
    </location>
</feature>
<dbReference type="PROSITE" id="PS00022">
    <property type="entry name" value="EGF_1"/>
    <property type="match status" value="1"/>
</dbReference>
<dbReference type="PANTHER" id="PTHR14949">
    <property type="entry name" value="EGF-LIKE-DOMAIN, MULTIPLE 7, 8"/>
    <property type="match status" value="1"/>
</dbReference>
<gene>
    <name evidence="7" type="primary">ORF209993</name>
</gene>
<keyword evidence="2 3" id="KW-1015">Disulfide bond</keyword>
<dbReference type="InterPro" id="IPR050969">
    <property type="entry name" value="Dev_Signal_Modulators"/>
</dbReference>
<evidence type="ECO:0000313" key="7">
    <source>
        <dbReference type="EMBL" id="CEK96020.1"/>
    </source>
</evidence>
<dbReference type="InterPro" id="IPR000742">
    <property type="entry name" value="EGF"/>
</dbReference>
<dbReference type="Pfam" id="PF23283">
    <property type="entry name" value="D8C_UMOD"/>
    <property type="match status" value="1"/>
</dbReference>
<evidence type="ECO:0000259" key="5">
    <source>
        <dbReference type="PROSITE" id="PS50026"/>
    </source>
</evidence>
<dbReference type="Pfam" id="PF26129">
    <property type="entry name" value="Vwde"/>
    <property type="match status" value="1"/>
</dbReference>
<evidence type="ECO:0008006" key="8">
    <source>
        <dbReference type="Google" id="ProtNLM"/>
    </source>
</evidence>
<feature type="signal peptide" evidence="4">
    <location>
        <begin position="1"/>
        <end position="33"/>
    </location>
</feature>
<organism evidence="7">
    <name type="scientific">Arion vulgaris</name>
    <dbReference type="NCBI Taxonomy" id="1028688"/>
    <lineage>
        <taxon>Eukaryota</taxon>
        <taxon>Metazoa</taxon>
        <taxon>Spiralia</taxon>
        <taxon>Lophotrochozoa</taxon>
        <taxon>Mollusca</taxon>
        <taxon>Gastropoda</taxon>
        <taxon>Heterobranchia</taxon>
        <taxon>Euthyneura</taxon>
        <taxon>Panpulmonata</taxon>
        <taxon>Eupulmonata</taxon>
        <taxon>Stylommatophora</taxon>
        <taxon>Helicina</taxon>
        <taxon>Arionoidea</taxon>
        <taxon>Arionidae</taxon>
        <taxon>Arion</taxon>
    </lineage>
</organism>
<dbReference type="InterPro" id="IPR057774">
    <property type="entry name" value="D8C_UMOD/GP2/OIT3-like"/>
</dbReference>
<dbReference type="Pfam" id="PF00094">
    <property type="entry name" value="VWD"/>
    <property type="match status" value="1"/>
</dbReference>
<evidence type="ECO:0000256" key="2">
    <source>
        <dbReference type="ARBA" id="ARBA00023157"/>
    </source>
</evidence>
<dbReference type="EMBL" id="HACG01049155">
    <property type="protein sequence ID" value="CEK96020.1"/>
    <property type="molecule type" value="Transcribed_RNA"/>
</dbReference>
<comment type="caution">
    <text evidence="3">Lacks conserved residue(s) required for the propagation of feature annotation.</text>
</comment>
<feature type="disulfide bond" evidence="3">
    <location>
        <begin position="952"/>
        <end position="961"/>
    </location>
</feature>
<evidence type="ECO:0000256" key="4">
    <source>
        <dbReference type="SAM" id="SignalP"/>
    </source>
</evidence>
<feature type="domain" description="EGF-like" evidence="5">
    <location>
        <begin position="930"/>
        <end position="962"/>
    </location>
</feature>
<dbReference type="PROSITE" id="PS01186">
    <property type="entry name" value="EGF_2"/>
    <property type="match status" value="1"/>
</dbReference>